<protein>
    <submittedName>
        <fullName evidence="6">ABC-type metal ion transport system, periplasmic component/surface adhesin</fullName>
    </submittedName>
</protein>
<dbReference type="PANTHER" id="PTHR42953">
    <property type="entry name" value="HIGH-AFFINITY ZINC UPTAKE SYSTEM PROTEIN ZNUA-RELATED"/>
    <property type="match status" value="1"/>
</dbReference>
<evidence type="ECO:0000256" key="4">
    <source>
        <dbReference type="SAM" id="MobiDB-lite"/>
    </source>
</evidence>
<dbReference type="KEGG" id="dsl:Dacsa_2524"/>
<dbReference type="STRING" id="13035.Dacsa_2524"/>
<feature type="compositionally biased region" description="Basic and acidic residues" evidence="4">
    <location>
        <begin position="135"/>
        <end position="162"/>
    </location>
</feature>
<organism evidence="6 7">
    <name type="scientific">Dactylococcopsis salina (strain PCC 8305)</name>
    <name type="common">Myxobactron salinum</name>
    <dbReference type="NCBI Taxonomy" id="13035"/>
    <lineage>
        <taxon>Bacteria</taxon>
        <taxon>Bacillati</taxon>
        <taxon>Cyanobacteriota</taxon>
        <taxon>Cyanophyceae</taxon>
        <taxon>Nodosilineales</taxon>
        <taxon>Cymatolegaceae</taxon>
        <taxon>Dactylococcopsis</taxon>
    </lineage>
</organism>
<keyword evidence="3 5" id="KW-0732">Signal</keyword>
<evidence type="ECO:0000256" key="2">
    <source>
        <dbReference type="ARBA" id="ARBA00022448"/>
    </source>
</evidence>
<dbReference type="InterPro" id="IPR050492">
    <property type="entry name" value="Bact_metal-bind_prot9"/>
</dbReference>
<feature type="signal peptide" evidence="5">
    <location>
        <begin position="1"/>
        <end position="19"/>
    </location>
</feature>
<sequence length="327" mass="37205">MKRSRLTYLIALLSSATLWVGCSTSEETTEISSATATEEKLDITVSILPQKYFVERIGGDTVEVNVMVEPGASPATYEPKPEQMKALSDAEAYLRIGVPFEKSWMSRIESANQQMKLVDLTQGIDRREMSHHHHHEGEAHNHDHHHGKEEHDHDHHEEEKETANLDPHIWLSPELVKKQAETIYTALVELNPEKETYYQENLTEFISDLENLDQNIEETLTDLEQRTFMVFHPSWGYFAEEYNLEMIPIEVGGTEPSAAELSQFIKQAKAEEISVIFVQPQFGVRSAEAIAKSVNAEVLEIDPLAENWLENMQSVATTFDTVLSEKN</sequence>
<accession>K9YW35</accession>
<dbReference type="PANTHER" id="PTHR42953:SF3">
    <property type="entry name" value="HIGH-AFFINITY ZINC UPTAKE SYSTEM PROTEIN ZNUA"/>
    <property type="match status" value="1"/>
</dbReference>
<dbReference type="Gene3D" id="3.40.50.1980">
    <property type="entry name" value="Nitrogenase molybdenum iron protein domain"/>
    <property type="match status" value="2"/>
</dbReference>
<dbReference type="SUPFAM" id="SSF53807">
    <property type="entry name" value="Helical backbone' metal receptor"/>
    <property type="match status" value="1"/>
</dbReference>
<feature type="region of interest" description="Disordered" evidence="4">
    <location>
        <begin position="129"/>
        <end position="162"/>
    </location>
</feature>
<dbReference type="AlphaFoldDB" id="K9YW35"/>
<evidence type="ECO:0000256" key="3">
    <source>
        <dbReference type="ARBA" id="ARBA00022729"/>
    </source>
</evidence>
<dbReference type="OrthoDB" id="9810636at2"/>
<dbReference type="GO" id="GO:0030001">
    <property type="term" value="P:metal ion transport"/>
    <property type="evidence" value="ECO:0007669"/>
    <property type="project" value="InterPro"/>
</dbReference>
<proteinExistence type="inferred from homology"/>
<keyword evidence="2" id="KW-0813">Transport</keyword>
<dbReference type="PATRIC" id="fig|13035.3.peg.2880"/>
<dbReference type="Pfam" id="PF01297">
    <property type="entry name" value="ZnuA"/>
    <property type="match status" value="1"/>
</dbReference>
<dbReference type="EMBL" id="CP003944">
    <property type="protein sequence ID" value="AFZ51114.1"/>
    <property type="molecule type" value="Genomic_DNA"/>
</dbReference>
<evidence type="ECO:0000313" key="6">
    <source>
        <dbReference type="EMBL" id="AFZ51114.1"/>
    </source>
</evidence>
<dbReference type="PROSITE" id="PS51257">
    <property type="entry name" value="PROKAR_LIPOPROTEIN"/>
    <property type="match status" value="1"/>
</dbReference>
<feature type="chain" id="PRO_5003938529" evidence="5">
    <location>
        <begin position="20"/>
        <end position="327"/>
    </location>
</feature>
<evidence type="ECO:0000256" key="5">
    <source>
        <dbReference type="SAM" id="SignalP"/>
    </source>
</evidence>
<comment type="similarity">
    <text evidence="1">Belongs to the bacterial solute-binding protein 9 family.</text>
</comment>
<dbReference type="InterPro" id="IPR006127">
    <property type="entry name" value="ZnuA-like"/>
</dbReference>
<reference evidence="6" key="1">
    <citation type="submission" date="2012-04" db="EMBL/GenBank/DDBJ databases">
        <title>Finished genome of Dactylococcopsis salina PCC 8305.</title>
        <authorList>
            <consortium name="US DOE Joint Genome Institute"/>
            <person name="Gugger M."/>
            <person name="Coursin T."/>
            <person name="Rippka R."/>
            <person name="Tandeau De Marsac N."/>
            <person name="Huntemann M."/>
            <person name="Wei C.-L."/>
            <person name="Han J."/>
            <person name="Detter J.C."/>
            <person name="Han C."/>
            <person name="Tapia R."/>
            <person name="Daligault H."/>
            <person name="Chen A."/>
            <person name="Krypides N."/>
            <person name="Mavromatis K."/>
            <person name="Markowitz V."/>
            <person name="Szeto E."/>
            <person name="Ivanova N."/>
            <person name="Ovchinnikova G."/>
            <person name="Pagani I."/>
            <person name="Pati A."/>
            <person name="Goodwin L."/>
            <person name="Peters L."/>
            <person name="Pitluck S."/>
            <person name="Woyke T."/>
            <person name="Kerfeld C."/>
        </authorList>
    </citation>
    <scope>NUCLEOTIDE SEQUENCE [LARGE SCALE GENOMIC DNA]</scope>
    <source>
        <strain evidence="6">PCC 8305</strain>
    </source>
</reference>
<evidence type="ECO:0000256" key="1">
    <source>
        <dbReference type="ARBA" id="ARBA00011028"/>
    </source>
</evidence>
<dbReference type="Proteomes" id="UP000010482">
    <property type="component" value="Chromosome"/>
</dbReference>
<dbReference type="GO" id="GO:0046872">
    <property type="term" value="F:metal ion binding"/>
    <property type="evidence" value="ECO:0007669"/>
    <property type="project" value="InterPro"/>
</dbReference>
<dbReference type="HOGENOM" id="CLU_016838_1_0_3"/>
<dbReference type="RefSeq" id="WP_015230104.1">
    <property type="nucleotide sequence ID" value="NC_019780.1"/>
</dbReference>
<dbReference type="eggNOG" id="COG0803">
    <property type="taxonomic scope" value="Bacteria"/>
</dbReference>
<gene>
    <name evidence="6" type="ORF">Dacsa_2524</name>
</gene>
<evidence type="ECO:0000313" key="7">
    <source>
        <dbReference type="Proteomes" id="UP000010482"/>
    </source>
</evidence>
<name>K9YW35_DACS8</name>
<keyword evidence="7" id="KW-1185">Reference proteome</keyword>